<dbReference type="AlphaFoldDB" id="A0A1H8TQR8"/>
<dbReference type="Pfam" id="PF13279">
    <property type="entry name" value="4HBT_2"/>
    <property type="match status" value="1"/>
</dbReference>
<evidence type="ECO:0000256" key="1">
    <source>
        <dbReference type="ARBA" id="ARBA00005953"/>
    </source>
</evidence>
<dbReference type="PANTHER" id="PTHR31793">
    <property type="entry name" value="4-HYDROXYBENZOYL-COA THIOESTERASE FAMILY MEMBER"/>
    <property type="match status" value="1"/>
</dbReference>
<dbReference type="CDD" id="cd00586">
    <property type="entry name" value="4HBT"/>
    <property type="match status" value="1"/>
</dbReference>
<organism evidence="3 4">
    <name type="scientific">Aquisalimonas asiatica</name>
    <dbReference type="NCBI Taxonomy" id="406100"/>
    <lineage>
        <taxon>Bacteria</taxon>
        <taxon>Pseudomonadati</taxon>
        <taxon>Pseudomonadota</taxon>
        <taxon>Gammaproteobacteria</taxon>
        <taxon>Chromatiales</taxon>
        <taxon>Ectothiorhodospiraceae</taxon>
        <taxon>Aquisalimonas</taxon>
    </lineage>
</organism>
<dbReference type="InterPro" id="IPR029069">
    <property type="entry name" value="HotDog_dom_sf"/>
</dbReference>
<dbReference type="SUPFAM" id="SSF54637">
    <property type="entry name" value="Thioesterase/thiol ester dehydrase-isomerase"/>
    <property type="match status" value="1"/>
</dbReference>
<reference evidence="3 4" key="1">
    <citation type="submission" date="2016-10" db="EMBL/GenBank/DDBJ databases">
        <authorList>
            <person name="de Groot N.N."/>
        </authorList>
    </citation>
    <scope>NUCLEOTIDE SEQUENCE [LARGE SCALE GENOMIC DNA]</scope>
    <source>
        <strain evidence="3 4">CGMCC 1.6291</strain>
    </source>
</reference>
<dbReference type="Proteomes" id="UP000199657">
    <property type="component" value="Unassembled WGS sequence"/>
</dbReference>
<keyword evidence="4" id="KW-1185">Reference proteome</keyword>
<keyword evidence="2 3" id="KW-0378">Hydrolase</keyword>
<dbReference type="STRING" id="406100.SAMN04488052_104361"/>
<dbReference type="RefSeq" id="WP_091643875.1">
    <property type="nucleotide sequence ID" value="NZ_FOEG01000004.1"/>
</dbReference>
<dbReference type="InterPro" id="IPR050563">
    <property type="entry name" value="4-hydroxybenzoyl-CoA_TE"/>
</dbReference>
<dbReference type="OrthoDB" id="9799036at2"/>
<evidence type="ECO:0000256" key="2">
    <source>
        <dbReference type="ARBA" id="ARBA00022801"/>
    </source>
</evidence>
<name>A0A1H8TQR8_9GAMM</name>
<accession>A0A1H8TQR8</accession>
<sequence>MGASEIPGRQGYRVFRDITTRWMDNDIYGHVNNVTYYSYFDTAVNHYLIEAGGLDIHHAPVVGLVVSSSCSYHRPVAFPEPVEAGLRVDRLGNSSVQYGVGIFRAGEAELCAHGQFVHVFVDRAENRSVPIPGPLRVALERLLVPSG</sequence>
<evidence type="ECO:0000313" key="4">
    <source>
        <dbReference type="Proteomes" id="UP000199657"/>
    </source>
</evidence>
<protein>
    <submittedName>
        <fullName evidence="3">Acyl-CoA thioester hydrolase</fullName>
    </submittedName>
</protein>
<dbReference type="GO" id="GO:0047617">
    <property type="term" value="F:fatty acyl-CoA hydrolase activity"/>
    <property type="evidence" value="ECO:0007669"/>
    <property type="project" value="TreeGrafter"/>
</dbReference>
<dbReference type="PANTHER" id="PTHR31793:SF27">
    <property type="entry name" value="NOVEL THIOESTERASE SUPERFAMILY DOMAIN AND SAPOSIN A-TYPE DOMAIN CONTAINING PROTEIN (0610012H03RIK)"/>
    <property type="match status" value="1"/>
</dbReference>
<evidence type="ECO:0000313" key="3">
    <source>
        <dbReference type="EMBL" id="SEO92778.1"/>
    </source>
</evidence>
<dbReference type="EMBL" id="FOEG01000004">
    <property type="protein sequence ID" value="SEO92778.1"/>
    <property type="molecule type" value="Genomic_DNA"/>
</dbReference>
<gene>
    <name evidence="3" type="ORF">SAMN04488052_104361</name>
</gene>
<dbReference type="Gene3D" id="3.10.129.10">
    <property type="entry name" value="Hotdog Thioesterase"/>
    <property type="match status" value="1"/>
</dbReference>
<proteinExistence type="inferred from homology"/>
<comment type="similarity">
    <text evidence="1">Belongs to the 4-hydroxybenzoyl-CoA thioesterase family.</text>
</comment>